<keyword evidence="2" id="KW-0813">Transport</keyword>
<dbReference type="Pfam" id="PF13458">
    <property type="entry name" value="Peripla_BP_6"/>
    <property type="match status" value="1"/>
</dbReference>
<dbReference type="EMBL" id="BJYU01000195">
    <property type="protein sequence ID" value="GEO18450.1"/>
    <property type="molecule type" value="Genomic_DNA"/>
</dbReference>
<keyword evidence="4" id="KW-0029">Amino-acid transport</keyword>
<dbReference type="CDD" id="cd06342">
    <property type="entry name" value="PBP1_ABC_LIVBP-like"/>
    <property type="match status" value="1"/>
</dbReference>
<gene>
    <name evidence="7" type="ORF">MAE02_61460</name>
</gene>
<comment type="similarity">
    <text evidence="1">Belongs to the leucine-binding protein family.</text>
</comment>
<sequence length="372" mass="39757">MNARLLCSLSTLSLLAATGIAQAQDITIAIAGPMTGAVASIGEQIRRGAELAADAINKNGGVNGKKIQISIQDDVCDPKQAVAIANRIVSAGIKFVDGHACSGSSIPAAEVYGESNILMMSPASSAPKLTDDAAKNGYTTILRLYGRDDAQGRFIGPWIKERYGTKKIAILHDKSAYGKGLADVVKEDLNKAGVKEVLYEGINAGEKDYTAVVNRLRSAGVEFLYFGGYHTEAGLIKRQAADQNYQFQLMMGDSLATPEFWSVAGPAGEGTLFTFPPDARENEAAKAVMERFKQINFTPEGFTLFSYAVVQAIAGDIAKASSTDPVAVAKTLRSANVDTVIGPVSFDEKGDVKNPRYDINVWREGKYSKLTQ</sequence>
<dbReference type="PRINTS" id="PR00337">
    <property type="entry name" value="LEUILEVALBP"/>
</dbReference>
<keyword evidence="8" id="KW-1185">Reference proteome</keyword>
<dbReference type="Proteomes" id="UP000321085">
    <property type="component" value="Unassembled WGS sequence"/>
</dbReference>
<keyword evidence="3 5" id="KW-0732">Signal</keyword>
<evidence type="ECO:0000313" key="8">
    <source>
        <dbReference type="Proteomes" id="UP000321085"/>
    </source>
</evidence>
<evidence type="ECO:0000256" key="3">
    <source>
        <dbReference type="ARBA" id="ARBA00022729"/>
    </source>
</evidence>
<reference evidence="7 8" key="1">
    <citation type="submission" date="2019-07" db="EMBL/GenBank/DDBJ databases">
        <title>Whole genome shotgun sequence of Microvirga aerophila NBRC 106136.</title>
        <authorList>
            <person name="Hosoyama A."/>
            <person name="Uohara A."/>
            <person name="Ohji S."/>
            <person name="Ichikawa N."/>
        </authorList>
    </citation>
    <scope>NUCLEOTIDE SEQUENCE [LARGE SCALE GENOMIC DNA]</scope>
    <source>
        <strain evidence="7 8">NBRC 106136</strain>
    </source>
</reference>
<dbReference type="SUPFAM" id="SSF53822">
    <property type="entry name" value="Periplasmic binding protein-like I"/>
    <property type="match status" value="1"/>
</dbReference>
<organism evidence="7 8">
    <name type="scientific">Microvirga aerophila</name>
    <dbReference type="NCBI Taxonomy" id="670291"/>
    <lineage>
        <taxon>Bacteria</taxon>
        <taxon>Pseudomonadati</taxon>
        <taxon>Pseudomonadota</taxon>
        <taxon>Alphaproteobacteria</taxon>
        <taxon>Hyphomicrobiales</taxon>
        <taxon>Methylobacteriaceae</taxon>
        <taxon>Microvirga</taxon>
    </lineage>
</organism>
<feature type="signal peptide" evidence="5">
    <location>
        <begin position="1"/>
        <end position="23"/>
    </location>
</feature>
<dbReference type="PANTHER" id="PTHR47151">
    <property type="entry name" value="LEU/ILE/VAL-BINDING ABC TRANSPORTER SUBUNIT"/>
    <property type="match status" value="1"/>
</dbReference>
<dbReference type="RefSeq" id="WP_147023020.1">
    <property type="nucleotide sequence ID" value="NZ_BJYU01000195.1"/>
</dbReference>
<feature type="chain" id="PRO_5021874863" evidence="5">
    <location>
        <begin position="24"/>
        <end position="372"/>
    </location>
</feature>
<protein>
    <submittedName>
        <fullName evidence="7">Branched chain amino acid ABC transporter substrate-binding protein</fullName>
    </submittedName>
</protein>
<dbReference type="Gene3D" id="3.40.50.2300">
    <property type="match status" value="2"/>
</dbReference>
<dbReference type="AlphaFoldDB" id="A0A512C2L4"/>
<accession>A0A512C2L4</accession>
<dbReference type="PANTHER" id="PTHR47151:SF2">
    <property type="entry name" value="AMINO ACID BINDING PROTEIN"/>
    <property type="match status" value="1"/>
</dbReference>
<dbReference type="InterPro" id="IPR028081">
    <property type="entry name" value="Leu-bd"/>
</dbReference>
<dbReference type="InterPro" id="IPR000709">
    <property type="entry name" value="Leu_Ile_Val-bd"/>
</dbReference>
<evidence type="ECO:0000256" key="5">
    <source>
        <dbReference type="SAM" id="SignalP"/>
    </source>
</evidence>
<evidence type="ECO:0000313" key="7">
    <source>
        <dbReference type="EMBL" id="GEO18450.1"/>
    </source>
</evidence>
<comment type="caution">
    <text evidence="7">The sequence shown here is derived from an EMBL/GenBank/DDBJ whole genome shotgun (WGS) entry which is preliminary data.</text>
</comment>
<evidence type="ECO:0000256" key="2">
    <source>
        <dbReference type="ARBA" id="ARBA00022448"/>
    </source>
</evidence>
<proteinExistence type="inferred from homology"/>
<evidence type="ECO:0000259" key="6">
    <source>
        <dbReference type="Pfam" id="PF13458"/>
    </source>
</evidence>
<dbReference type="GO" id="GO:0006865">
    <property type="term" value="P:amino acid transport"/>
    <property type="evidence" value="ECO:0007669"/>
    <property type="project" value="UniProtKB-KW"/>
</dbReference>
<dbReference type="InterPro" id="IPR028082">
    <property type="entry name" value="Peripla_BP_I"/>
</dbReference>
<evidence type="ECO:0000256" key="1">
    <source>
        <dbReference type="ARBA" id="ARBA00010062"/>
    </source>
</evidence>
<evidence type="ECO:0000256" key="4">
    <source>
        <dbReference type="ARBA" id="ARBA00022970"/>
    </source>
</evidence>
<feature type="domain" description="Leucine-binding protein" evidence="6">
    <location>
        <begin position="26"/>
        <end position="349"/>
    </location>
</feature>
<name>A0A512C2L4_9HYPH</name>